<dbReference type="EC" id="3.4.24.-" evidence="6"/>
<evidence type="ECO:0000256" key="3">
    <source>
        <dbReference type="ARBA" id="ARBA00022801"/>
    </source>
</evidence>
<dbReference type="SUPFAM" id="SSF55486">
    <property type="entry name" value="Metalloproteases ('zincins'), catalytic domain"/>
    <property type="match status" value="1"/>
</dbReference>
<sequence length="601" mass="68592">MTIPKRKDVPVNLTWDLTRVYQSDNAWEDAYNQIKKEISTLNDVQVNFTNSGHNLYAGLTKILLVQRQLEKIYVYATMSSDVDTTNAHYLNYVARAQAIASDFAAATAFINPAILNLSQEKLTAFKQEEPRLSEYDHLLEQIAQLKPHTLTFEEEKLIAAAGDALETSENTYNVLTNSDLEYGYVENEQQEMVQLSDGLYSVLIQSQNRAVRQGAFESMYTTYEQFQNSLASTLAGVVKKHNYIAKVHHYDSAQKSALAENNIPSVVYDTLIKAVDKHLDLLHRYVNLRKKILNLDDLQMWDMYVPLTGKPSLTYTFEQAKAEAKKALIPLGNDYLRQVDYLFNNRVIDVVESQHKTTGAYSGGSYDTDAYELLNWADNVDSLYTLVHETGHSVHSMFTRQNQPYVYGDYPIFVAEIASTTNENILTEYFLQNITDPLTRAFVLNYYLDSFKGTLYRQTQFAEFEQYIHQMDAQGEPLTADFLNSAYGKLNQRYYGNAVEVGSAIDKEWARIPHFYYNFYVYQYATGFAAATALANKIVYGTVQQKEAYINFLKSGSSNYPVAIMQAAGVDMTKPDYLEEAFATFAKRLEEFETIVNNNFK</sequence>
<organism evidence="9 10">
    <name type="scientific">Lactobacillus bombicola</name>
    <dbReference type="NCBI Taxonomy" id="1505723"/>
    <lineage>
        <taxon>Bacteria</taxon>
        <taxon>Bacillati</taxon>
        <taxon>Bacillota</taxon>
        <taxon>Bacilli</taxon>
        <taxon>Lactobacillales</taxon>
        <taxon>Lactobacillaceae</taxon>
        <taxon>Lactobacillus</taxon>
    </lineage>
</organism>
<dbReference type="EMBL" id="FOMN01000002">
    <property type="protein sequence ID" value="SFD36971.1"/>
    <property type="molecule type" value="Genomic_DNA"/>
</dbReference>
<keyword evidence="3 6" id="KW-0378">Hydrolase</keyword>
<evidence type="ECO:0000313" key="10">
    <source>
        <dbReference type="Proteomes" id="UP000199599"/>
    </source>
</evidence>
<dbReference type="GO" id="GO:0046872">
    <property type="term" value="F:metal ion binding"/>
    <property type="evidence" value="ECO:0007669"/>
    <property type="project" value="UniProtKB-UniRule"/>
</dbReference>
<evidence type="ECO:0000259" key="8">
    <source>
        <dbReference type="Pfam" id="PF08439"/>
    </source>
</evidence>
<feature type="domain" description="Peptidase M3A/M3B catalytic" evidence="7">
    <location>
        <begin position="203"/>
        <end position="583"/>
    </location>
</feature>
<dbReference type="GO" id="GO:0006518">
    <property type="term" value="P:peptide metabolic process"/>
    <property type="evidence" value="ECO:0007669"/>
    <property type="project" value="TreeGrafter"/>
</dbReference>
<dbReference type="InterPro" id="IPR042088">
    <property type="entry name" value="OligoPept_F_C"/>
</dbReference>
<evidence type="ECO:0000256" key="6">
    <source>
        <dbReference type="RuleBase" id="RU368091"/>
    </source>
</evidence>
<dbReference type="PANTHER" id="PTHR11804">
    <property type="entry name" value="PROTEASE M3 THIMET OLIGOPEPTIDASE-RELATED"/>
    <property type="match status" value="1"/>
</dbReference>
<proteinExistence type="inferred from homology"/>
<dbReference type="InterPro" id="IPR004438">
    <property type="entry name" value="Peptidase_M3B"/>
</dbReference>
<dbReference type="GO" id="GO:0006508">
    <property type="term" value="P:proteolysis"/>
    <property type="evidence" value="ECO:0007669"/>
    <property type="project" value="UniProtKB-KW"/>
</dbReference>
<comment type="function">
    <text evidence="6">Has oligopeptidase activity and degrades a variety of small bioactive peptides.</text>
</comment>
<protein>
    <recommendedName>
        <fullName evidence="6">Oligopeptidase F</fullName>
        <ecNumber evidence="6">3.4.24.-</ecNumber>
    </recommendedName>
</protein>
<feature type="domain" description="Oligopeptidase F N-terminal" evidence="8">
    <location>
        <begin position="114"/>
        <end position="181"/>
    </location>
</feature>
<dbReference type="GO" id="GO:0004222">
    <property type="term" value="F:metalloendopeptidase activity"/>
    <property type="evidence" value="ECO:0007669"/>
    <property type="project" value="UniProtKB-UniRule"/>
</dbReference>
<dbReference type="Gene3D" id="1.10.287.830">
    <property type="entry name" value="putative peptidase helix hairpin domain like"/>
    <property type="match status" value="1"/>
</dbReference>
<comment type="similarity">
    <text evidence="6">Belongs to the peptidase M3B family.</text>
</comment>
<evidence type="ECO:0000256" key="5">
    <source>
        <dbReference type="ARBA" id="ARBA00023049"/>
    </source>
</evidence>
<dbReference type="Pfam" id="PF01432">
    <property type="entry name" value="Peptidase_M3"/>
    <property type="match status" value="1"/>
</dbReference>
<keyword evidence="4 6" id="KW-0862">Zinc</keyword>
<dbReference type="RefSeq" id="WP_090092515.1">
    <property type="nucleotide sequence ID" value="NZ_CBCRVU010000002.1"/>
</dbReference>
<dbReference type="STRING" id="1505723.SAMN04487792_0534"/>
<dbReference type="InterPro" id="IPR045090">
    <property type="entry name" value="Pept_M3A_M3B"/>
</dbReference>
<dbReference type="Pfam" id="PF08439">
    <property type="entry name" value="Peptidase_M3_N"/>
    <property type="match status" value="1"/>
</dbReference>
<evidence type="ECO:0000256" key="1">
    <source>
        <dbReference type="ARBA" id="ARBA00022670"/>
    </source>
</evidence>
<reference evidence="10" key="1">
    <citation type="submission" date="2016-10" db="EMBL/GenBank/DDBJ databases">
        <authorList>
            <person name="Varghese N."/>
            <person name="Submissions S."/>
        </authorList>
    </citation>
    <scope>NUCLEOTIDE SEQUENCE [LARGE SCALE GENOMIC DNA]</scope>
    <source>
        <strain evidence="10">R-53102</strain>
    </source>
</reference>
<dbReference type="Proteomes" id="UP000199599">
    <property type="component" value="Unassembled WGS sequence"/>
</dbReference>
<evidence type="ECO:0000259" key="7">
    <source>
        <dbReference type="Pfam" id="PF01432"/>
    </source>
</evidence>
<dbReference type="InterPro" id="IPR013647">
    <property type="entry name" value="OligopepF_N_dom"/>
</dbReference>
<dbReference type="NCBIfam" id="TIGR00181">
    <property type="entry name" value="pepF"/>
    <property type="match status" value="1"/>
</dbReference>
<dbReference type="AlphaFoldDB" id="A0A1I1RRM6"/>
<accession>A0A1I1RRM6</accession>
<name>A0A1I1RRM6_9LACO</name>
<dbReference type="CDD" id="cd09608">
    <property type="entry name" value="M3B_PepF"/>
    <property type="match status" value="1"/>
</dbReference>
<evidence type="ECO:0000256" key="4">
    <source>
        <dbReference type="ARBA" id="ARBA00022833"/>
    </source>
</evidence>
<keyword evidence="1 6" id="KW-0645">Protease</keyword>
<dbReference type="Gene3D" id="1.20.140.70">
    <property type="entry name" value="Oligopeptidase f, N-terminal domain"/>
    <property type="match status" value="1"/>
</dbReference>
<dbReference type="Gene3D" id="1.10.1370.20">
    <property type="entry name" value="Oligoendopeptidase f, C-terminal domain"/>
    <property type="match status" value="1"/>
</dbReference>
<keyword evidence="5 6" id="KW-0482">Metalloprotease</keyword>
<evidence type="ECO:0000313" key="9">
    <source>
        <dbReference type="EMBL" id="SFD36971.1"/>
    </source>
</evidence>
<evidence type="ECO:0000256" key="2">
    <source>
        <dbReference type="ARBA" id="ARBA00022723"/>
    </source>
</evidence>
<keyword evidence="2 6" id="KW-0479">Metal-binding</keyword>
<comment type="cofactor">
    <cofactor evidence="6">
        <name>Zn(2+)</name>
        <dbReference type="ChEBI" id="CHEBI:29105"/>
    </cofactor>
    <text evidence="6">Binds 1 zinc ion.</text>
</comment>
<gene>
    <name evidence="9" type="ORF">SAMN04487792_0534</name>
</gene>
<dbReference type="PANTHER" id="PTHR11804:SF84">
    <property type="entry name" value="SACCHAROLYSIN"/>
    <property type="match status" value="1"/>
</dbReference>
<dbReference type="InterPro" id="IPR001567">
    <property type="entry name" value="Pept_M3A_M3B_dom"/>
</dbReference>